<dbReference type="Proteomes" id="UP000190188">
    <property type="component" value="Unassembled WGS sequence"/>
</dbReference>
<reference evidence="1 2" key="1">
    <citation type="submission" date="2017-01" db="EMBL/GenBank/DDBJ databases">
        <title>Genome analysis of Paenibacillus selenitrireducens ES3-24.</title>
        <authorList>
            <person name="Xu D."/>
            <person name="Yao R."/>
            <person name="Zheng S."/>
        </authorList>
    </citation>
    <scope>NUCLEOTIDE SEQUENCE [LARGE SCALE GENOMIC DNA]</scope>
    <source>
        <strain evidence="1 2">ES3-24</strain>
    </source>
</reference>
<keyword evidence="2" id="KW-1185">Reference proteome</keyword>
<gene>
    <name evidence="1" type="ORF">BVG16_23245</name>
</gene>
<accession>A0A1T2X497</accession>
<proteinExistence type="predicted"/>
<dbReference type="EMBL" id="MSZX01000010">
    <property type="protein sequence ID" value="OPA74677.1"/>
    <property type="molecule type" value="Genomic_DNA"/>
</dbReference>
<organism evidence="1 2">
    <name type="scientific">Paenibacillus selenitireducens</name>
    <dbReference type="NCBI Taxonomy" id="1324314"/>
    <lineage>
        <taxon>Bacteria</taxon>
        <taxon>Bacillati</taxon>
        <taxon>Bacillota</taxon>
        <taxon>Bacilli</taxon>
        <taxon>Bacillales</taxon>
        <taxon>Paenibacillaceae</taxon>
        <taxon>Paenibacillus</taxon>
    </lineage>
</organism>
<dbReference type="AlphaFoldDB" id="A0A1T2X497"/>
<evidence type="ECO:0000313" key="1">
    <source>
        <dbReference type="EMBL" id="OPA74677.1"/>
    </source>
</evidence>
<sequence length="153" mass="18111">MRCTGSYKEVIAEIMEYYERKEGVSKLWRHNISYVDTLKAEFHTYTWKPEALAIIISSDLSKQAVGYIYGSDYTDERVLIDALASIKTLYPDLSDELLRLRLYDFGLHYFHSADEIAVIKTINRLSSINTLGIDFTDKYWIDFMLEQYFKYRR</sequence>
<protein>
    <submittedName>
        <fullName evidence="1">Uncharacterized protein</fullName>
    </submittedName>
</protein>
<name>A0A1T2X497_9BACL</name>
<evidence type="ECO:0000313" key="2">
    <source>
        <dbReference type="Proteomes" id="UP000190188"/>
    </source>
</evidence>
<comment type="caution">
    <text evidence="1">The sequence shown here is derived from an EMBL/GenBank/DDBJ whole genome shotgun (WGS) entry which is preliminary data.</text>
</comment>
<dbReference type="RefSeq" id="WP_078501594.1">
    <property type="nucleotide sequence ID" value="NZ_MSZX01000010.1"/>
</dbReference>